<gene>
    <name evidence="5" type="primary">Os04g0364800_1</name>
    <name evidence="5" type="ORF">CK203_097628</name>
</gene>
<evidence type="ECO:0000256" key="1">
    <source>
        <dbReference type="ARBA" id="ARBA00004613"/>
    </source>
</evidence>
<dbReference type="Proteomes" id="UP000288805">
    <property type="component" value="Unassembled WGS sequence"/>
</dbReference>
<accession>A0A438D5D3</accession>
<comment type="caution">
    <text evidence="5">The sequence shown here is derived from an EMBL/GenBank/DDBJ whole genome shotgun (WGS) entry which is preliminary data.</text>
</comment>
<reference evidence="5 6" key="1">
    <citation type="journal article" date="2018" name="PLoS Genet.">
        <title>Population sequencing reveals clonal diversity and ancestral inbreeding in the grapevine cultivar Chardonnay.</title>
        <authorList>
            <person name="Roach M.J."/>
            <person name="Johnson D.L."/>
            <person name="Bohlmann J."/>
            <person name="van Vuuren H.J."/>
            <person name="Jones S.J."/>
            <person name="Pretorius I.S."/>
            <person name="Schmidt S.A."/>
            <person name="Borneman A.R."/>
        </authorList>
    </citation>
    <scope>NUCLEOTIDE SEQUENCE [LARGE SCALE GENOMIC DNA]</scope>
    <source>
        <strain evidence="6">cv. Chardonnay</strain>
        <tissue evidence="5">Leaf</tissue>
    </source>
</reference>
<dbReference type="Pfam" id="PF24300">
    <property type="entry name" value="KWL1"/>
    <property type="match status" value="1"/>
</dbReference>
<name>A0A438D5D3_VITVI</name>
<evidence type="ECO:0000313" key="6">
    <source>
        <dbReference type="Proteomes" id="UP000288805"/>
    </source>
</evidence>
<dbReference type="GO" id="GO:0005576">
    <property type="term" value="C:extracellular region"/>
    <property type="evidence" value="ECO:0007669"/>
    <property type="project" value="UniProtKB-SubCell"/>
</dbReference>
<evidence type="ECO:0000256" key="3">
    <source>
        <dbReference type="ARBA" id="ARBA00022729"/>
    </source>
</evidence>
<feature type="chain" id="PRO_5018989963" evidence="4">
    <location>
        <begin position="27"/>
        <end position="192"/>
    </location>
</feature>
<proteinExistence type="predicted"/>
<dbReference type="AlphaFoldDB" id="A0A438D5D3"/>
<keyword evidence="2" id="KW-0964">Secreted</keyword>
<protein>
    <submittedName>
        <fullName evidence="5">Putative ripening-related protein 1</fullName>
    </submittedName>
</protein>
<dbReference type="InterPro" id="IPR039271">
    <property type="entry name" value="Kiwellin-like"/>
</dbReference>
<evidence type="ECO:0000256" key="4">
    <source>
        <dbReference type="SAM" id="SignalP"/>
    </source>
</evidence>
<organism evidence="5 6">
    <name type="scientific">Vitis vinifera</name>
    <name type="common">Grape</name>
    <dbReference type="NCBI Taxonomy" id="29760"/>
    <lineage>
        <taxon>Eukaryota</taxon>
        <taxon>Viridiplantae</taxon>
        <taxon>Streptophyta</taxon>
        <taxon>Embryophyta</taxon>
        <taxon>Tracheophyta</taxon>
        <taxon>Spermatophyta</taxon>
        <taxon>Magnoliopsida</taxon>
        <taxon>eudicotyledons</taxon>
        <taxon>Gunneridae</taxon>
        <taxon>Pentapetalae</taxon>
        <taxon>rosids</taxon>
        <taxon>Vitales</taxon>
        <taxon>Vitaceae</taxon>
        <taxon>Viteae</taxon>
        <taxon>Vitis</taxon>
    </lineage>
</organism>
<dbReference type="PANTHER" id="PTHR33191:SF58">
    <property type="entry name" value="RIPENING-RELATED PROTEIN 1"/>
    <property type="match status" value="1"/>
</dbReference>
<dbReference type="PANTHER" id="PTHR33191">
    <property type="entry name" value="RIPENING-RELATED PROTEIN 2-RELATED"/>
    <property type="match status" value="1"/>
</dbReference>
<evidence type="ECO:0000256" key="2">
    <source>
        <dbReference type="ARBA" id="ARBA00022525"/>
    </source>
</evidence>
<feature type="signal peptide" evidence="4">
    <location>
        <begin position="1"/>
        <end position="26"/>
    </location>
</feature>
<keyword evidence="3 4" id="KW-0732">Signal</keyword>
<evidence type="ECO:0000313" key="5">
    <source>
        <dbReference type="EMBL" id="RVW30612.1"/>
    </source>
</evidence>
<comment type="subcellular location">
    <subcellularLocation>
        <location evidence="1">Secreted</location>
    </subcellularLocation>
</comment>
<sequence length="192" mass="21134">MESFGLKASLLLLAILLFTEYMDVAAQHVGQVAILGVRNHLLEDATKRMTLIVVSKASFTLHTSAHQQCLAIPRQCSLLTALRRAEMAGLHLNVTESIHSDDTPVVALSTGMCDSTMGCDEDHDYQPPCPNNIVDASKAVWEALGVPLADWGELDITWTLWERPAGALPHPSLESYFRGSYLTLERPKNTHL</sequence>
<dbReference type="EMBL" id="QGNW01001791">
    <property type="protein sequence ID" value="RVW30612.1"/>
    <property type="molecule type" value="Genomic_DNA"/>
</dbReference>